<sequence>MEVEPYMKANEIVMKEPYFGEVNDDMELDEDPATTFGKLVLLADDQTLENSDEELGNAFDCHLEKSSVNINATSSETFAYKAYEPDNIKMFLEPMQEEDAKVAKHAKMCFIPHSTAYEIPKQWNEGDGTVVPIGCIKSPSKINGQYEQTTAKLQRSRLSFLLN</sequence>
<comment type="caution">
    <text evidence="1">The sequence shown here is derived from an EMBL/GenBank/DDBJ whole genome shotgun (WGS) entry which is preliminary data.</text>
</comment>
<organism evidence="1 2">
    <name type="scientific">Rhizopus stolonifer</name>
    <name type="common">Rhizopus nigricans</name>
    <dbReference type="NCBI Taxonomy" id="4846"/>
    <lineage>
        <taxon>Eukaryota</taxon>
        <taxon>Fungi</taxon>
        <taxon>Fungi incertae sedis</taxon>
        <taxon>Mucoromycota</taxon>
        <taxon>Mucoromycotina</taxon>
        <taxon>Mucoromycetes</taxon>
        <taxon>Mucorales</taxon>
        <taxon>Mucorineae</taxon>
        <taxon>Rhizopodaceae</taxon>
        <taxon>Rhizopus</taxon>
    </lineage>
</organism>
<dbReference type="Proteomes" id="UP000253551">
    <property type="component" value="Unassembled WGS sequence"/>
</dbReference>
<gene>
    <name evidence="1" type="ORF">CU098_003580</name>
</gene>
<protein>
    <submittedName>
        <fullName evidence="1">Uncharacterized protein</fullName>
    </submittedName>
</protein>
<evidence type="ECO:0000313" key="1">
    <source>
        <dbReference type="EMBL" id="RCH85429.1"/>
    </source>
</evidence>
<dbReference type="OrthoDB" id="2226068at2759"/>
<accession>A0A367J6G7</accession>
<dbReference type="EMBL" id="PJQM01004174">
    <property type="protein sequence ID" value="RCH85429.1"/>
    <property type="molecule type" value="Genomic_DNA"/>
</dbReference>
<reference evidence="1 2" key="1">
    <citation type="journal article" date="2018" name="G3 (Bethesda)">
        <title>Phylogenetic and Phylogenomic Definition of Rhizopus Species.</title>
        <authorList>
            <person name="Gryganskyi A.P."/>
            <person name="Golan J."/>
            <person name="Dolatabadi S."/>
            <person name="Mondo S."/>
            <person name="Robb S."/>
            <person name="Idnurm A."/>
            <person name="Muszewska A."/>
            <person name="Steczkiewicz K."/>
            <person name="Masonjones S."/>
            <person name="Liao H.L."/>
            <person name="Gajdeczka M.T."/>
            <person name="Anike F."/>
            <person name="Vuek A."/>
            <person name="Anishchenko I.M."/>
            <person name="Voigt K."/>
            <person name="de Hoog G.S."/>
            <person name="Smith M.E."/>
            <person name="Heitman J."/>
            <person name="Vilgalys R."/>
            <person name="Stajich J.E."/>
        </authorList>
    </citation>
    <scope>NUCLEOTIDE SEQUENCE [LARGE SCALE GENOMIC DNA]</scope>
    <source>
        <strain evidence="1 2">LSU 92-RS-03</strain>
    </source>
</reference>
<dbReference type="AlphaFoldDB" id="A0A367J6G7"/>
<name>A0A367J6G7_RHIST</name>
<dbReference type="STRING" id="4846.A0A367J6G7"/>
<evidence type="ECO:0000313" key="2">
    <source>
        <dbReference type="Proteomes" id="UP000253551"/>
    </source>
</evidence>
<keyword evidence="2" id="KW-1185">Reference proteome</keyword>
<proteinExistence type="predicted"/>